<dbReference type="EMBL" id="GEDG01037984">
    <property type="protein sequence ID" value="JAP07821.1"/>
    <property type="molecule type" value="Transcribed_RNA"/>
</dbReference>
<feature type="signal peptide" evidence="2">
    <location>
        <begin position="1"/>
        <end position="21"/>
    </location>
</feature>
<feature type="chain" id="PRO_5006865351" evidence="2">
    <location>
        <begin position="22"/>
        <end position="85"/>
    </location>
</feature>
<accession>A0A0V0GJ14</accession>
<feature type="compositionally biased region" description="Pro residues" evidence="1">
    <location>
        <begin position="74"/>
        <end position="85"/>
    </location>
</feature>
<proteinExistence type="predicted"/>
<name>A0A0V0GJ14_SOLCH</name>
<dbReference type="PANTHER" id="PTHR37908">
    <property type="entry name" value="TRANSMEMBRANE PROTEIN"/>
    <property type="match status" value="1"/>
</dbReference>
<dbReference type="PANTHER" id="PTHR37908:SF3">
    <property type="entry name" value="TRANSMEMBRANE PROTEIN"/>
    <property type="match status" value="1"/>
</dbReference>
<organism evidence="3">
    <name type="scientific">Solanum chacoense</name>
    <name type="common">Chaco potato</name>
    <dbReference type="NCBI Taxonomy" id="4108"/>
    <lineage>
        <taxon>Eukaryota</taxon>
        <taxon>Viridiplantae</taxon>
        <taxon>Streptophyta</taxon>
        <taxon>Embryophyta</taxon>
        <taxon>Tracheophyta</taxon>
        <taxon>Spermatophyta</taxon>
        <taxon>Magnoliopsida</taxon>
        <taxon>eudicotyledons</taxon>
        <taxon>Gunneridae</taxon>
        <taxon>Pentapetalae</taxon>
        <taxon>asterids</taxon>
        <taxon>lamiids</taxon>
        <taxon>Solanales</taxon>
        <taxon>Solanaceae</taxon>
        <taxon>Solanoideae</taxon>
        <taxon>Solaneae</taxon>
        <taxon>Solanum</taxon>
    </lineage>
</organism>
<keyword evidence="2" id="KW-0732">Signal</keyword>
<protein>
    <submittedName>
        <fullName evidence="3">Putative ovule protein</fullName>
    </submittedName>
</protein>
<reference evidence="3" key="1">
    <citation type="submission" date="2015-12" db="EMBL/GenBank/DDBJ databases">
        <title>Gene expression during late stages of embryo sac development: a critical building block for successful pollen-pistil interactions.</title>
        <authorList>
            <person name="Liu Y."/>
            <person name="Joly V."/>
            <person name="Sabar M."/>
            <person name="Matton D.P."/>
        </authorList>
    </citation>
    <scope>NUCLEOTIDE SEQUENCE</scope>
</reference>
<sequence>MGRSILVVAVFVMLFFSVSHGVGVGVGTGRKTISSFSHGDTHTVSHQEKSRETYELDYIDAGPNFNSHGSVPVPSSPTPETPPQH</sequence>
<evidence type="ECO:0000313" key="3">
    <source>
        <dbReference type="EMBL" id="JAP07821.1"/>
    </source>
</evidence>
<evidence type="ECO:0000256" key="1">
    <source>
        <dbReference type="SAM" id="MobiDB-lite"/>
    </source>
</evidence>
<evidence type="ECO:0000256" key="2">
    <source>
        <dbReference type="SAM" id="SignalP"/>
    </source>
</evidence>
<dbReference type="AlphaFoldDB" id="A0A0V0GJ14"/>
<feature type="region of interest" description="Disordered" evidence="1">
    <location>
        <begin position="62"/>
        <end position="85"/>
    </location>
</feature>